<evidence type="ECO:0000313" key="7">
    <source>
        <dbReference type="EMBL" id="CAG8239505.1"/>
    </source>
</evidence>
<protein>
    <submittedName>
        <fullName evidence="7">Uncharacterized protein</fullName>
    </submittedName>
</protein>
<dbReference type="GO" id="GO:0043386">
    <property type="term" value="P:mycotoxin biosynthetic process"/>
    <property type="evidence" value="ECO:0007669"/>
    <property type="project" value="UniProtKB-ARBA"/>
</dbReference>
<proteinExistence type="inferred from homology"/>
<gene>
    <name evidence="7" type="ORF">POLS_LOCUS8507</name>
</gene>
<reference evidence="7" key="1">
    <citation type="submission" date="2021-07" db="EMBL/GenBank/DDBJ databases">
        <authorList>
            <person name="Branca A.L. A."/>
        </authorList>
    </citation>
    <scope>NUCLEOTIDE SEQUENCE</scope>
</reference>
<evidence type="ECO:0000256" key="6">
    <source>
        <dbReference type="SAM" id="Phobius"/>
    </source>
</evidence>
<dbReference type="GO" id="GO:0020037">
    <property type="term" value="F:heme binding"/>
    <property type="evidence" value="ECO:0007669"/>
    <property type="project" value="InterPro"/>
</dbReference>
<dbReference type="SUPFAM" id="SSF48264">
    <property type="entry name" value="Cytochrome P450"/>
    <property type="match status" value="1"/>
</dbReference>
<dbReference type="InterPro" id="IPR002347">
    <property type="entry name" value="SDR_fam"/>
</dbReference>
<dbReference type="SUPFAM" id="SSF51735">
    <property type="entry name" value="NAD(P)-binding Rossmann-fold domains"/>
    <property type="match status" value="1"/>
</dbReference>
<evidence type="ECO:0000256" key="2">
    <source>
        <dbReference type="ARBA" id="ARBA00022723"/>
    </source>
</evidence>
<keyword evidence="6" id="KW-1133">Transmembrane helix</keyword>
<dbReference type="GO" id="GO:0016705">
    <property type="term" value="F:oxidoreductase activity, acting on paired donors, with incorporation or reduction of molecular oxygen"/>
    <property type="evidence" value="ECO:0007669"/>
    <property type="project" value="InterPro"/>
</dbReference>
<dbReference type="InterPro" id="IPR020904">
    <property type="entry name" value="Sc_DH/Rdtase_CS"/>
</dbReference>
<keyword evidence="2" id="KW-0479">Metal-binding</keyword>
<dbReference type="InterPro" id="IPR036291">
    <property type="entry name" value="NAD(P)-bd_dom_sf"/>
</dbReference>
<dbReference type="FunFam" id="3.40.50.720:FF:000084">
    <property type="entry name" value="Short-chain dehydrogenase reductase"/>
    <property type="match status" value="1"/>
</dbReference>
<dbReference type="OrthoDB" id="1470350at2759"/>
<sequence length="739" mass="81023">MKINNLILVAIIVASYVGLKTITLLKNYAKARRSKFPIYVSPIPSRSIAWMILGPILRVWYRNYLPAWVSDRLDITTNGWEFLRTTEYHDKLGKTFVLVTPDECSLWQRQRRIVAPNLNERISETVWDESCLQAKDMLNYVVQNPGDHTLSGLRAIAKNVIGKAGYDTDTPWTQDEQSLPSGLENGSGGYFQAMSLIANNILPAALLPTWFMTLPIMPASLQLLGVHMNKVPEYMKAMLAAERDAVSEEPRDNFLSMLVRLSDQEKMSSGRFLNEREISGNLFTFTAAGFDTTANTMGYAVILLTVYPEWKDWIREELQALDRDVNTWNYEDVYPKCQRVLAVMHETLRHFPPVMHSTRYVAQTQEVADSTGIHVLTASMEAYVSHQCIHRDPSIWGNDVLEFKPSRWIDSAGQIITPSKGTFLPWSSGPRICPGVKMAQVEFVATFATLFRSARCEPLPVGVQDLKAARQNLHDAMADSISKLTLQGKVYAVTGLGGIGLAVARQLHAQGAILSLADLSNDVLSTAQRTIEADFGASTASTIMTTVLDISNAAAVKEWVASTVSQFGRLDGAANMAGTIGKHHGTGKFVDQEDAEWDMLMRVNVTGLMYCLRAQLKAITETAPGGQGSVVNASSIQGIRGFALHAAYSTTKHAVVGMTKSVAKEVGPNIRVNAVAPGSIQTPLLDMAKEIQGGITAPPTAIPRIGRAEEVAQTVVFLLSDAASYTTGQIISVDGGWDP</sequence>
<keyword evidence="3" id="KW-0521">NADP</keyword>
<dbReference type="GO" id="GO:0004497">
    <property type="term" value="F:monooxygenase activity"/>
    <property type="evidence" value="ECO:0007669"/>
    <property type="project" value="InterPro"/>
</dbReference>
<keyword evidence="6" id="KW-0812">Transmembrane</keyword>
<feature type="transmembrane region" description="Helical" evidence="6">
    <location>
        <begin position="6"/>
        <end position="25"/>
    </location>
</feature>
<dbReference type="Gene3D" id="3.40.50.720">
    <property type="entry name" value="NAD(P)-binding Rossmann-like Domain"/>
    <property type="match status" value="1"/>
</dbReference>
<dbReference type="InterPro" id="IPR001128">
    <property type="entry name" value="Cyt_P450"/>
</dbReference>
<keyword evidence="8" id="KW-1185">Reference proteome</keyword>
<evidence type="ECO:0000313" key="8">
    <source>
        <dbReference type="Proteomes" id="UP001153618"/>
    </source>
</evidence>
<keyword evidence="5" id="KW-0408">Iron</keyword>
<evidence type="ECO:0000256" key="5">
    <source>
        <dbReference type="ARBA" id="ARBA00023004"/>
    </source>
</evidence>
<organism evidence="7 8">
    <name type="scientific">Penicillium olsonii</name>
    <dbReference type="NCBI Taxonomy" id="99116"/>
    <lineage>
        <taxon>Eukaryota</taxon>
        <taxon>Fungi</taxon>
        <taxon>Dikarya</taxon>
        <taxon>Ascomycota</taxon>
        <taxon>Pezizomycotina</taxon>
        <taxon>Eurotiomycetes</taxon>
        <taxon>Eurotiomycetidae</taxon>
        <taxon>Eurotiales</taxon>
        <taxon>Aspergillaceae</taxon>
        <taxon>Penicillium</taxon>
    </lineage>
</organism>
<dbReference type="GO" id="GO:0005506">
    <property type="term" value="F:iron ion binding"/>
    <property type="evidence" value="ECO:0007669"/>
    <property type="project" value="InterPro"/>
</dbReference>
<dbReference type="Pfam" id="PF13561">
    <property type="entry name" value="adh_short_C2"/>
    <property type="match status" value="1"/>
</dbReference>
<accession>A0A9W4N362</accession>
<dbReference type="AlphaFoldDB" id="A0A9W4N362"/>
<dbReference type="PRINTS" id="PR00080">
    <property type="entry name" value="SDRFAMILY"/>
</dbReference>
<dbReference type="CDD" id="cd11070">
    <property type="entry name" value="CYP56-like"/>
    <property type="match status" value="1"/>
</dbReference>
<dbReference type="InterPro" id="IPR017972">
    <property type="entry name" value="Cyt_P450_CS"/>
</dbReference>
<name>A0A9W4N362_PENOL</name>
<keyword evidence="6" id="KW-0472">Membrane</keyword>
<dbReference type="PROSITE" id="PS00061">
    <property type="entry name" value="ADH_SHORT"/>
    <property type="match status" value="1"/>
</dbReference>
<keyword evidence="4" id="KW-0560">Oxidoreductase</keyword>
<dbReference type="PRINTS" id="PR00081">
    <property type="entry name" value="GDHRDH"/>
</dbReference>
<dbReference type="PANTHER" id="PTHR24321">
    <property type="entry name" value="DEHYDROGENASES, SHORT CHAIN"/>
    <property type="match status" value="1"/>
</dbReference>
<dbReference type="PROSITE" id="PS00086">
    <property type="entry name" value="CYTOCHROME_P450"/>
    <property type="match status" value="1"/>
</dbReference>
<evidence type="ECO:0000256" key="1">
    <source>
        <dbReference type="ARBA" id="ARBA00006484"/>
    </source>
</evidence>
<dbReference type="Pfam" id="PF00067">
    <property type="entry name" value="p450"/>
    <property type="match status" value="1"/>
</dbReference>
<dbReference type="PANTHER" id="PTHR24321:SF8">
    <property type="entry name" value="ESTRADIOL 17-BETA-DEHYDROGENASE 8-RELATED"/>
    <property type="match status" value="1"/>
</dbReference>
<dbReference type="EMBL" id="CAJVOS010000071">
    <property type="protein sequence ID" value="CAG8239505.1"/>
    <property type="molecule type" value="Genomic_DNA"/>
</dbReference>
<dbReference type="Proteomes" id="UP001153618">
    <property type="component" value="Unassembled WGS sequence"/>
</dbReference>
<dbReference type="CDD" id="cd05233">
    <property type="entry name" value="SDR_c"/>
    <property type="match status" value="1"/>
</dbReference>
<comment type="similarity">
    <text evidence="1">Belongs to the short-chain dehydrogenases/reductases (SDR) family.</text>
</comment>
<comment type="caution">
    <text evidence="7">The sequence shown here is derived from an EMBL/GenBank/DDBJ whole genome shotgun (WGS) entry which is preliminary data.</text>
</comment>
<dbReference type="InterPro" id="IPR036396">
    <property type="entry name" value="Cyt_P450_sf"/>
</dbReference>
<evidence type="ECO:0000256" key="3">
    <source>
        <dbReference type="ARBA" id="ARBA00022857"/>
    </source>
</evidence>
<evidence type="ECO:0000256" key="4">
    <source>
        <dbReference type="ARBA" id="ARBA00023002"/>
    </source>
</evidence>
<dbReference type="Gene3D" id="1.10.630.10">
    <property type="entry name" value="Cytochrome P450"/>
    <property type="match status" value="1"/>
</dbReference>